<gene>
    <name evidence="7" type="ORF">QR98_0031600</name>
</gene>
<dbReference type="GO" id="GO:0005524">
    <property type="term" value="F:ATP binding"/>
    <property type="evidence" value="ECO:0007669"/>
    <property type="project" value="UniProtKB-KW"/>
</dbReference>
<dbReference type="PANTHER" id="PTHR12755">
    <property type="entry name" value="CLEAVAGE/POLYADENYLATION FACTOR IA SUBUNIT CLP1P"/>
    <property type="match status" value="1"/>
</dbReference>
<keyword evidence="4" id="KW-0418">Kinase</keyword>
<dbReference type="GO" id="GO:0000448">
    <property type="term" value="P:cleavage in ITS2 between 5.8S rRNA and LSU-rRNA of tricistronic rRNA transcript (SSU-rRNA, 5.8S rRNA, LSU-rRNA)"/>
    <property type="evidence" value="ECO:0007669"/>
    <property type="project" value="TreeGrafter"/>
</dbReference>
<comment type="caution">
    <text evidence="7">The sequence shown here is derived from an EMBL/GenBank/DDBJ whole genome shotgun (WGS) entry which is preliminary data.</text>
</comment>
<dbReference type="PANTHER" id="PTHR12755:SF3">
    <property type="entry name" value="POLYNUCLEOTIDE 5'-HYDROXYL-KINASE NOL9"/>
    <property type="match status" value="1"/>
</dbReference>
<accession>A0A132A178</accession>
<evidence type="ECO:0000256" key="2">
    <source>
        <dbReference type="ARBA" id="ARBA00022679"/>
    </source>
</evidence>
<organism evidence="7 8">
    <name type="scientific">Sarcoptes scabiei</name>
    <name type="common">Itch mite</name>
    <name type="synonym">Acarus scabiei</name>
    <dbReference type="NCBI Taxonomy" id="52283"/>
    <lineage>
        <taxon>Eukaryota</taxon>
        <taxon>Metazoa</taxon>
        <taxon>Ecdysozoa</taxon>
        <taxon>Arthropoda</taxon>
        <taxon>Chelicerata</taxon>
        <taxon>Arachnida</taxon>
        <taxon>Acari</taxon>
        <taxon>Acariformes</taxon>
        <taxon>Sarcoptiformes</taxon>
        <taxon>Astigmata</taxon>
        <taxon>Psoroptidia</taxon>
        <taxon>Sarcoptoidea</taxon>
        <taxon>Sarcoptidae</taxon>
        <taxon>Sarcoptinae</taxon>
        <taxon>Sarcoptes</taxon>
    </lineage>
</organism>
<protein>
    <submittedName>
        <fullName evidence="7">MobB-like protein</fullName>
    </submittedName>
</protein>
<name>A0A132A178_SARSC</name>
<evidence type="ECO:0000313" key="8">
    <source>
        <dbReference type="Proteomes" id="UP000616769"/>
    </source>
</evidence>
<dbReference type="InterPro" id="IPR032319">
    <property type="entry name" value="CLP1_P"/>
</dbReference>
<evidence type="ECO:0000256" key="4">
    <source>
        <dbReference type="ARBA" id="ARBA00022777"/>
    </source>
</evidence>
<dbReference type="InterPro" id="IPR027417">
    <property type="entry name" value="P-loop_NTPase"/>
</dbReference>
<evidence type="ECO:0000313" key="7">
    <source>
        <dbReference type="EMBL" id="KPM04707.1"/>
    </source>
</evidence>
<feature type="domain" description="Clp1 P-loop" evidence="6">
    <location>
        <begin position="89"/>
        <end position="147"/>
    </location>
</feature>
<dbReference type="InterPro" id="IPR045116">
    <property type="entry name" value="Clp1/Grc3"/>
</dbReference>
<dbReference type="EMBL" id="JXLN01009916">
    <property type="protein sequence ID" value="KPM04707.1"/>
    <property type="molecule type" value="Genomic_DNA"/>
</dbReference>
<dbReference type="AlphaFoldDB" id="A0A132A178"/>
<evidence type="ECO:0000256" key="3">
    <source>
        <dbReference type="ARBA" id="ARBA00022741"/>
    </source>
</evidence>
<keyword evidence="5" id="KW-0067">ATP-binding</keyword>
<evidence type="ECO:0000256" key="5">
    <source>
        <dbReference type="ARBA" id="ARBA00022840"/>
    </source>
</evidence>
<evidence type="ECO:0000259" key="6">
    <source>
        <dbReference type="Pfam" id="PF16575"/>
    </source>
</evidence>
<dbReference type="Gene3D" id="3.40.50.300">
    <property type="entry name" value="P-loop containing nucleotide triphosphate hydrolases"/>
    <property type="match status" value="1"/>
</dbReference>
<comment type="similarity">
    <text evidence="1">Belongs to the Clp1 family. NOL9/GRC3 subfamily.</text>
</comment>
<keyword evidence="3" id="KW-0547">Nucleotide-binding</keyword>
<sequence length="192" mass="22163">MNGSSLLLEFQYDREAFKRYKLAIQYLNLSSQNDLKLWCQRKSLLSLGNRSEKICSETSRIDWVRFFQHRQEFYRELAIKPDDIILVFGPCNSGKTSLIHDLINRYISENGNSVSYLECDPGQSEFTPCGILGLNQINCYISNALGHKYLFGKSQLLTVPEKMVSKMLGTIALTEDHVHYLSIRWDGSRRLV</sequence>
<reference evidence="7 8" key="1">
    <citation type="journal article" date="2015" name="Parasit. Vectors">
        <title>Draft genome of the scabies mite.</title>
        <authorList>
            <person name="Rider S.D.Jr."/>
            <person name="Morgan M.S."/>
            <person name="Arlian L.G."/>
        </authorList>
    </citation>
    <scope>NUCLEOTIDE SEQUENCE [LARGE SCALE GENOMIC DNA]</scope>
    <source>
        <strain evidence="7">Arlian Lab</strain>
    </source>
</reference>
<dbReference type="VEuPathDB" id="VectorBase:SSCA010673"/>
<proteinExistence type="inferred from homology"/>
<dbReference type="SUPFAM" id="SSF52540">
    <property type="entry name" value="P-loop containing nucleoside triphosphate hydrolases"/>
    <property type="match status" value="1"/>
</dbReference>
<dbReference type="Pfam" id="PF16575">
    <property type="entry name" value="CLP1_P"/>
    <property type="match status" value="1"/>
</dbReference>
<evidence type="ECO:0000256" key="1">
    <source>
        <dbReference type="ARBA" id="ARBA00011003"/>
    </source>
</evidence>
<dbReference type="GO" id="GO:0051731">
    <property type="term" value="F:polynucleotide 5'-hydroxyl-kinase activity"/>
    <property type="evidence" value="ECO:0007669"/>
    <property type="project" value="InterPro"/>
</dbReference>
<dbReference type="GO" id="GO:0005634">
    <property type="term" value="C:nucleus"/>
    <property type="evidence" value="ECO:0007669"/>
    <property type="project" value="TreeGrafter"/>
</dbReference>
<dbReference type="Proteomes" id="UP000616769">
    <property type="component" value="Unassembled WGS sequence"/>
</dbReference>
<keyword evidence="2" id="KW-0808">Transferase</keyword>
<dbReference type="OrthoDB" id="2405412at2759"/>